<dbReference type="EMBL" id="LBHB01000001">
    <property type="protein sequence ID" value="KLE35457.1"/>
    <property type="molecule type" value="Genomic_DNA"/>
</dbReference>
<comment type="caution">
    <text evidence="1">The sequence shown here is derived from an EMBL/GenBank/DDBJ whole genome shotgun (WGS) entry which is preliminary data.</text>
</comment>
<gene>
    <name evidence="1" type="ORF">AAW00_03240</name>
</gene>
<protein>
    <recommendedName>
        <fullName evidence="3">DUF2336 domain-containing protein</fullName>
    </recommendedName>
</protein>
<evidence type="ECO:0000313" key="1">
    <source>
        <dbReference type="EMBL" id="KLE35457.1"/>
    </source>
</evidence>
<dbReference type="OrthoDB" id="7390251at2"/>
<dbReference type="AlphaFoldDB" id="A0A0G9MXE2"/>
<dbReference type="RefSeq" id="WP_047002858.1">
    <property type="nucleotide sequence ID" value="NZ_LBHB01000001.1"/>
</dbReference>
<proteinExistence type="predicted"/>
<accession>A0A0G9MXE2</accession>
<reference evidence="1 2" key="1">
    <citation type="submission" date="2015-04" db="EMBL/GenBank/DDBJ databases">
        <title>The draft genome sequence of Erythrobacter luteus KA37.</title>
        <authorList>
            <person name="Zhuang L."/>
            <person name="Liu Y."/>
            <person name="Shao Z."/>
        </authorList>
    </citation>
    <scope>NUCLEOTIDE SEQUENCE [LARGE SCALE GENOMIC DNA]</scope>
    <source>
        <strain evidence="1 2">KA37</strain>
    </source>
</reference>
<sequence>MSDTAQAGPSVEAVEDMLRDELAHGDVMIATARPILRHLLANDDHALFSDEVIARVRGMMVNVARQLLFALAQHAELEDPARFADAREDAIALALLEDGDFLGHAHALTIEAQIAQRLQHRSGIDAVLSPLLQEQAASSDPAMAAAAMQVLSAQARFMQAQRRMELPLAELPADLLERALALLADHNEDMAVAAQSAVAALNAGYKAEDRRVARTLALVSAMQHRAKRALEVDHAGVALFVSALGMASNQDRDTVILSLGENQCARLALSLRAAGLGQKAVEDQFLYLHPDIELPDGFDRVRVDRAATMLAAARLHEDA</sequence>
<evidence type="ECO:0008006" key="3">
    <source>
        <dbReference type="Google" id="ProtNLM"/>
    </source>
</evidence>
<organism evidence="1 2">
    <name type="scientific">Aurantiacibacter luteus</name>
    <dbReference type="NCBI Taxonomy" id="1581420"/>
    <lineage>
        <taxon>Bacteria</taxon>
        <taxon>Pseudomonadati</taxon>
        <taxon>Pseudomonadota</taxon>
        <taxon>Alphaproteobacteria</taxon>
        <taxon>Sphingomonadales</taxon>
        <taxon>Erythrobacteraceae</taxon>
        <taxon>Aurantiacibacter</taxon>
    </lineage>
</organism>
<dbReference type="STRING" id="1581420.AAW00_03240"/>
<name>A0A0G9MXE2_9SPHN</name>
<dbReference type="Proteomes" id="UP000053464">
    <property type="component" value="Unassembled WGS sequence"/>
</dbReference>
<dbReference type="PATRIC" id="fig|1581420.6.peg.656"/>
<evidence type="ECO:0000313" key="2">
    <source>
        <dbReference type="Proteomes" id="UP000053464"/>
    </source>
</evidence>
<keyword evidence="2" id="KW-1185">Reference proteome</keyword>